<dbReference type="KEGG" id="pseo:OM33_20380"/>
<evidence type="ECO:0000313" key="6">
    <source>
        <dbReference type="EMBL" id="AIY67391.1"/>
    </source>
</evidence>
<feature type="domain" description="HTH lysR-type" evidence="5">
    <location>
        <begin position="1"/>
        <end position="57"/>
    </location>
</feature>
<evidence type="ECO:0000256" key="1">
    <source>
        <dbReference type="ARBA" id="ARBA00009437"/>
    </source>
</evidence>
<dbReference type="Pfam" id="PF00126">
    <property type="entry name" value="HTH_1"/>
    <property type="match status" value="1"/>
</dbReference>
<dbReference type="Gene3D" id="3.40.190.290">
    <property type="match status" value="1"/>
</dbReference>
<dbReference type="EMBL" id="CP009889">
    <property type="protein sequence ID" value="AIY67391.1"/>
    <property type="molecule type" value="Genomic_DNA"/>
</dbReference>
<dbReference type="Pfam" id="PF03466">
    <property type="entry name" value="LysR_substrate"/>
    <property type="match status" value="1"/>
</dbReference>
<dbReference type="PROSITE" id="PS50931">
    <property type="entry name" value="HTH_LYSR"/>
    <property type="match status" value="1"/>
</dbReference>
<dbReference type="GO" id="GO:0006351">
    <property type="term" value="P:DNA-templated transcription"/>
    <property type="evidence" value="ECO:0007669"/>
    <property type="project" value="TreeGrafter"/>
</dbReference>
<evidence type="ECO:0000256" key="4">
    <source>
        <dbReference type="ARBA" id="ARBA00023163"/>
    </source>
</evidence>
<dbReference type="HOGENOM" id="CLU_039613_16_3_6"/>
<dbReference type="OrthoDB" id="9786526at2"/>
<keyword evidence="2" id="KW-0805">Transcription regulation</keyword>
<keyword evidence="3" id="KW-0238">DNA-binding</keyword>
<dbReference type="Gene3D" id="1.10.10.10">
    <property type="entry name" value="Winged helix-like DNA-binding domain superfamily/Winged helix DNA-binding domain"/>
    <property type="match status" value="1"/>
</dbReference>
<reference evidence="6 7" key="1">
    <citation type="submission" date="2014-11" db="EMBL/GenBank/DDBJ databases">
        <title>Complete Genome Sequence of Pseudoalteromonas sp. Strain OCN003 Isolated from Kaneohe Bay, Oahu, Hawaii.</title>
        <authorList>
            <person name="Beurmann S."/>
            <person name="Videau P."/>
            <person name="Ushijima B."/>
            <person name="Smith A.M."/>
            <person name="Aeby G.S."/>
            <person name="Callahan S.M."/>
            <person name="Belcaid M."/>
        </authorList>
    </citation>
    <scope>NUCLEOTIDE SEQUENCE [LARGE SCALE GENOMIC DNA]</scope>
    <source>
        <strain evidence="6 7">OCN003</strain>
    </source>
</reference>
<protein>
    <submittedName>
        <fullName evidence="6">Transcriptional regulator</fullName>
    </submittedName>
</protein>
<dbReference type="PANTHER" id="PTHR30537:SF5">
    <property type="entry name" value="HTH-TYPE TRANSCRIPTIONAL ACTIVATOR TTDR-RELATED"/>
    <property type="match status" value="1"/>
</dbReference>
<dbReference type="STRING" id="1348114.OM33_20380"/>
<evidence type="ECO:0000256" key="2">
    <source>
        <dbReference type="ARBA" id="ARBA00023015"/>
    </source>
</evidence>
<dbReference type="SUPFAM" id="SSF46785">
    <property type="entry name" value="Winged helix' DNA-binding domain"/>
    <property type="match status" value="1"/>
</dbReference>
<sequence>MLDIVALFIKTNQFKTFHEASVKLNIPLPTLQRRIKKLEDDLSLALFYRERGSLRLTEPGKSFYAHCLNHVEDLQSILCDFKNIGEDKVSTIKLIAPQNFIKSVYFTGLISRFNTLHPNIKIHMLLSDERLDLKATEFDLAIRIGQLENSQYMCKVINQMHFVMACSSTLIEKYGKPANFDDLAHFPHICCSPFENWGFITLTGERHVFQPHPDFVSNDIEMCALAAVEGRGIYYGPAYCVKPFLNTNRLINVLDDVKPIKRDINLIWPDKLIPKSTRYLIDFLTCSLSGIDI</sequence>
<dbReference type="InterPro" id="IPR005119">
    <property type="entry name" value="LysR_subst-bd"/>
</dbReference>
<dbReference type="RefSeq" id="WP_040136342.1">
    <property type="nucleotide sequence ID" value="NZ_CP009889.1"/>
</dbReference>
<keyword evidence="7" id="KW-1185">Reference proteome</keyword>
<dbReference type="InterPro" id="IPR036388">
    <property type="entry name" value="WH-like_DNA-bd_sf"/>
</dbReference>
<dbReference type="SUPFAM" id="SSF53850">
    <property type="entry name" value="Periplasmic binding protein-like II"/>
    <property type="match status" value="1"/>
</dbReference>
<dbReference type="AlphaFoldDB" id="A0A0A7EMU2"/>
<dbReference type="InterPro" id="IPR000847">
    <property type="entry name" value="LysR_HTH_N"/>
</dbReference>
<dbReference type="GO" id="GO:0003700">
    <property type="term" value="F:DNA-binding transcription factor activity"/>
    <property type="evidence" value="ECO:0007669"/>
    <property type="project" value="InterPro"/>
</dbReference>
<dbReference type="CDD" id="cd08422">
    <property type="entry name" value="PBP2_CrgA_like"/>
    <property type="match status" value="1"/>
</dbReference>
<dbReference type="InterPro" id="IPR036390">
    <property type="entry name" value="WH_DNA-bd_sf"/>
</dbReference>
<evidence type="ECO:0000256" key="3">
    <source>
        <dbReference type="ARBA" id="ARBA00023125"/>
    </source>
</evidence>
<proteinExistence type="inferred from homology"/>
<gene>
    <name evidence="6" type="ORF">OM33_20380</name>
</gene>
<evidence type="ECO:0000313" key="7">
    <source>
        <dbReference type="Proteomes" id="UP000030341"/>
    </source>
</evidence>
<organism evidence="6 7">
    <name type="scientific">Pseudoalteromonas piratica</name>
    <dbReference type="NCBI Taxonomy" id="1348114"/>
    <lineage>
        <taxon>Bacteria</taxon>
        <taxon>Pseudomonadati</taxon>
        <taxon>Pseudomonadota</taxon>
        <taxon>Gammaproteobacteria</taxon>
        <taxon>Alteromonadales</taxon>
        <taxon>Pseudoalteromonadaceae</taxon>
        <taxon>Pseudoalteromonas</taxon>
    </lineage>
</organism>
<dbReference type="PANTHER" id="PTHR30537">
    <property type="entry name" value="HTH-TYPE TRANSCRIPTIONAL REGULATOR"/>
    <property type="match status" value="1"/>
</dbReference>
<comment type="similarity">
    <text evidence="1">Belongs to the LysR transcriptional regulatory family.</text>
</comment>
<dbReference type="Proteomes" id="UP000030341">
    <property type="component" value="Chromosome 2"/>
</dbReference>
<keyword evidence="4" id="KW-0804">Transcription</keyword>
<dbReference type="InterPro" id="IPR058163">
    <property type="entry name" value="LysR-type_TF_proteobact-type"/>
</dbReference>
<accession>A0A0A7EMU2</accession>
<name>A0A0A7EMU2_9GAMM</name>
<dbReference type="GO" id="GO:0043565">
    <property type="term" value="F:sequence-specific DNA binding"/>
    <property type="evidence" value="ECO:0007669"/>
    <property type="project" value="TreeGrafter"/>
</dbReference>
<dbReference type="eggNOG" id="COG0583">
    <property type="taxonomic scope" value="Bacteria"/>
</dbReference>
<evidence type="ECO:0000259" key="5">
    <source>
        <dbReference type="PROSITE" id="PS50931"/>
    </source>
</evidence>